<keyword evidence="2" id="KW-1185">Reference proteome</keyword>
<gene>
    <name evidence="1" type="ORF">AXG93_2491s1000</name>
</gene>
<comment type="caution">
    <text evidence="1">The sequence shown here is derived from an EMBL/GenBank/DDBJ whole genome shotgun (WGS) entry which is preliminary data.</text>
</comment>
<reference evidence="1" key="1">
    <citation type="submission" date="2016-03" db="EMBL/GenBank/DDBJ databases">
        <title>Mechanisms controlling the formation of the plant cell surface in tip-growing cells are functionally conserved among land plants.</title>
        <authorList>
            <person name="Honkanen S."/>
            <person name="Jones V.A."/>
            <person name="Morieri G."/>
            <person name="Champion C."/>
            <person name="Hetherington A.J."/>
            <person name="Kelly S."/>
            <person name="Saint-Marcoux D."/>
            <person name="Proust H."/>
            <person name="Prescott H."/>
            <person name="Dolan L."/>
        </authorList>
    </citation>
    <scope>NUCLEOTIDE SEQUENCE [LARGE SCALE GENOMIC DNA]</scope>
    <source>
        <tissue evidence="1">Whole gametophyte</tissue>
    </source>
</reference>
<sequence>MKRQIVGHFPPAGGSKLQVEAAASCLAIRAVAGLRVIRGLQVGCRFKVIEVVVMVNVVPVVADVVEPLCGSRPNVVIKGTVVDR</sequence>
<dbReference type="EMBL" id="LVLJ01003587">
    <property type="protein sequence ID" value="OAE20765.1"/>
    <property type="molecule type" value="Genomic_DNA"/>
</dbReference>
<dbReference type="Proteomes" id="UP000077202">
    <property type="component" value="Unassembled WGS sequence"/>
</dbReference>
<proteinExistence type="predicted"/>
<name>A0A176VLE5_MARPO</name>
<dbReference type="AlphaFoldDB" id="A0A176VLE5"/>
<protein>
    <submittedName>
        <fullName evidence="1">Uncharacterized protein</fullName>
    </submittedName>
</protein>
<evidence type="ECO:0000313" key="2">
    <source>
        <dbReference type="Proteomes" id="UP000077202"/>
    </source>
</evidence>
<evidence type="ECO:0000313" key="1">
    <source>
        <dbReference type="EMBL" id="OAE20765.1"/>
    </source>
</evidence>
<accession>A0A176VLE5</accession>
<organism evidence="1 2">
    <name type="scientific">Marchantia polymorpha subsp. ruderalis</name>
    <dbReference type="NCBI Taxonomy" id="1480154"/>
    <lineage>
        <taxon>Eukaryota</taxon>
        <taxon>Viridiplantae</taxon>
        <taxon>Streptophyta</taxon>
        <taxon>Embryophyta</taxon>
        <taxon>Marchantiophyta</taxon>
        <taxon>Marchantiopsida</taxon>
        <taxon>Marchantiidae</taxon>
        <taxon>Marchantiales</taxon>
        <taxon>Marchantiaceae</taxon>
        <taxon>Marchantia</taxon>
    </lineage>
</organism>